<protein>
    <submittedName>
        <fullName evidence="1">Uncharacterized protein</fullName>
    </submittedName>
</protein>
<evidence type="ECO:0000313" key="1">
    <source>
        <dbReference type="EMBL" id="VVM06241.1"/>
    </source>
</evidence>
<organism evidence="1 2">
    <name type="scientific">Methylacidimicrobium cyclopophantes</name>
    <dbReference type="NCBI Taxonomy" id="1041766"/>
    <lineage>
        <taxon>Bacteria</taxon>
        <taxon>Pseudomonadati</taxon>
        <taxon>Verrucomicrobiota</taxon>
        <taxon>Methylacidimicrobium</taxon>
    </lineage>
</organism>
<sequence>MREFGGRTAARRQSAVEAALNHKDHRAFATAKGCLALLPKHIAGTGPQYSVPMALAPERADAAAISALLRPFHEPSSTLLSLLR</sequence>
<reference evidence="1" key="1">
    <citation type="submission" date="2019-09" db="EMBL/GenBank/DDBJ databases">
        <authorList>
            <person name="Cremers G."/>
        </authorList>
    </citation>
    <scope>NUCLEOTIDE SEQUENCE [LARGE SCALE GENOMIC DNA]</scope>
    <source>
        <strain evidence="1">3B</strain>
    </source>
</reference>
<keyword evidence="2" id="KW-1185">Reference proteome</keyword>
<gene>
    <name evidence="1" type="ORF">MAMC_01007</name>
</gene>
<dbReference type="EMBL" id="CABFUZ020000109">
    <property type="protein sequence ID" value="VVM06241.1"/>
    <property type="molecule type" value="Genomic_DNA"/>
</dbReference>
<proteinExistence type="predicted"/>
<dbReference type="AlphaFoldDB" id="A0A5E6MD83"/>
<name>A0A5E6MD83_9BACT</name>
<comment type="caution">
    <text evidence="1">The sequence shown here is derived from an EMBL/GenBank/DDBJ whole genome shotgun (WGS) entry which is preliminary data.</text>
</comment>
<dbReference type="Proteomes" id="UP000381693">
    <property type="component" value="Unassembled WGS sequence"/>
</dbReference>
<evidence type="ECO:0000313" key="2">
    <source>
        <dbReference type="Proteomes" id="UP000381693"/>
    </source>
</evidence>
<accession>A0A5E6MD83</accession>